<feature type="DNA-binding region" description="Homeobox" evidence="7">
    <location>
        <begin position="11"/>
        <end position="70"/>
    </location>
</feature>
<dbReference type="PANTHER" id="PTHR45659">
    <property type="entry name" value="HOMEOBOX PROTEIN HOX"/>
    <property type="match status" value="1"/>
</dbReference>
<dbReference type="Proteomes" id="UP001162164">
    <property type="component" value="Unassembled WGS sequence"/>
</dbReference>
<protein>
    <recommendedName>
        <fullName evidence="9">Homeobox domain-containing protein</fullName>
    </recommendedName>
</protein>
<dbReference type="InterPro" id="IPR050296">
    <property type="entry name" value="Antp_homeobox"/>
</dbReference>
<proteinExistence type="inferred from homology"/>
<evidence type="ECO:0000259" key="9">
    <source>
        <dbReference type="PROSITE" id="PS50071"/>
    </source>
</evidence>
<keyword evidence="11" id="KW-1185">Reference proteome</keyword>
<comment type="caution">
    <text evidence="10">The sequence shown here is derived from an EMBL/GenBank/DDBJ whole genome shotgun (WGS) entry which is preliminary data.</text>
</comment>
<dbReference type="PROSITE" id="PS00027">
    <property type="entry name" value="HOMEOBOX_1"/>
    <property type="match status" value="1"/>
</dbReference>
<gene>
    <name evidence="10" type="ORF">NQ317_016311</name>
</gene>
<evidence type="ECO:0000256" key="2">
    <source>
        <dbReference type="ARBA" id="ARBA00009107"/>
    </source>
</evidence>
<dbReference type="InterPro" id="IPR001356">
    <property type="entry name" value="HD"/>
</dbReference>
<sequence>MSASCNDLAERKRGRQTYTRYQTLELEKEFHFNRYLTRRRRIEIAHALCLTERQIKIWFQNRRMKWKKENKTKGEGGSEGGGDDISPQDNIIVFIILREFLNLDSLNRHLKLRGQCNSVEADGLPNS</sequence>
<evidence type="ECO:0000256" key="6">
    <source>
        <dbReference type="ARBA" id="ARBA00023242"/>
    </source>
</evidence>
<evidence type="ECO:0000256" key="4">
    <source>
        <dbReference type="ARBA" id="ARBA00023125"/>
    </source>
</evidence>
<evidence type="ECO:0000256" key="8">
    <source>
        <dbReference type="RuleBase" id="RU000682"/>
    </source>
</evidence>
<dbReference type="InterPro" id="IPR020479">
    <property type="entry name" value="HD_metazoa"/>
</dbReference>
<keyword evidence="4 7" id="KW-0238">DNA-binding</keyword>
<evidence type="ECO:0000313" key="10">
    <source>
        <dbReference type="EMBL" id="KAJ8985804.1"/>
    </source>
</evidence>
<dbReference type="PRINTS" id="PR00024">
    <property type="entry name" value="HOMEOBOX"/>
</dbReference>
<keyword evidence="6 7" id="KW-0539">Nucleus</keyword>
<accession>A0ABQ9K671</accession>
<dbReference type="InterPro" id="IPR009057">
    <property type="entry name" value="Homeodomain-like_sf"/>
</dbReference>
<evidence type="ECO:0000256" key="5">
    <source>
        <dbReference type="ARBA" id="ARBA00023155"/>
    </source>
</evidence>
<organism evidence="10 11">
    <name type="scientific">Molorchus minor</name>
    <dbReference type="NCBI Taxonomy" id="1323400"/>
    <lineage>
        <taxon>Eukaryota</taxon>
        <taxon>Metazoa</taxon>
        <taxon>Ecdysozoa</taxon>
        <taxon>Arthropoda</taxon>
        <taxon>Hexapoda</taxon>
        <taxon>Insecta</taxon>
        <taxon>Pterygota</taxon>
        <taxon>Neoptera</taxon>
        <taxon>Endopterygota</taxon>
        <taxon>Coleoptera</taxon>
        <taxon>Polyphaga</taxon>
        <taxon>Cucujiformia</taxon>
        <taxon>Chrysomeloidea</taxon>
        <taxon>Cerambycidae</taxon>
        <taxon>Lamiinae</taxon>
        <taxon>Monochamini</taxon>
        <taxon>Molorchus</taxon>
    </lineage>
</organism>
<dbReference type="PANTHER" id="PTHR45659:SF4">
    <property type="entry name" value="HOMEOBOX PROTEIN ABDOMINAL-A"/>
    <property type="match status" value="1"/>
</dbReference>
<evidence type="ECO:0000256" key="1">
    <source>
        <dbReference type="ARBA" id="ARBA00004123"/>
    </source>
</evidence>
<dbReference type="SMART" id="SM00389">
    <property type="entry name" value="HOX"/>
    <property type="match status" value="1"/>
</dbReference>
<evidence type="ECO:0000313" key="11">
    <source>
        <dbReference type="Proteomes" id="UP001162164"/>
    </source>
</evidence>
<dbReference type="EMBL" id="JAPWTJ010000008">
    <property type="protein sequence ID" value="KAJ8985804.1"/>
    <property type="molecule type" value="Genomic_DNA"/>
</dbReference>
<evidence type="ECO:0000256" key="7">
    <source>
        <dbReference type="PROSITE-ProRule" id="PRU00108"/>
    </source>
</evidence>
<dbReference type="Gene3D" id="1.10.10.60">
    <property type="entry name" value="Homeodomain-like"/>
    <property type="match status" value="1"/>
</dbReference>
<dbReference type="InterPro" id="IPR017970">
    <property type="entry name" value="Homeobox_CS"/>
</dbReference>
<feature type="domain" description="Homeobox" evidence="9">
    <location>
        <begin position="9"/>
        <end position="69"/>
    </location>
</feature>
<dbReference type="Pfam" id="PF00046">
    <property type="entry name" value="Homeodomain"/>
    <property type="match status" value="1"/>
</dbReference>
<keyword evidence="5 7" id="KW-0371">Homeobox</keyword>
<dbReference type="CDD" id="cd00086">
    <property type="entry name" value="homeodomain"/>
    <property type="match status" value="1"/>
</dbReference>
<dbReference type="SUPFAM" id="SSF46689">
    <property type="entry name" value="Homeodomain-like"/>
    <property type="match status" value="1"/>
</dbReference>
<keyword evidence="3" id="KW-0217">Developmental protein</keyword>
<reference evidence="10" key="1">
    <citation type="journal article" date="2023" name="Insect Mol. Biol.">
        <title>Genome sequencing provides insights into the evolution of gene families encoding plant cell wall-degrading enzymes in longhorned beetles.</title>
        <authorList>
            <person name="Shin N.R."/>
            <person name="Okamura Y."/>
            <person name="Kirsch R."/>
            <person name="Pauchet Y."/>
        </authorList>
    </citation>
    <scope>NUCLEOTIDE SEQUENCE</scope>
    <source>
        <strain evidence="10">MMC_N1</strain>
    </source>
</reference>
<dbReference type="PROSITE" id="PS50071">
    <property type="entry name" value="HOMEOBOX_2"/>
    <property type="match status" value="1"/>
</dbReference>
<comment type="subcellular location">
    <subcellularLocation>
        <location evidence="1 7 8">Nucleus</location>
    </subcellularLocation>
</comment>
<evidence type="ECO:0000256" key="3">
    <source>
        <dbReference type="ARBA" id="ARBA00022473"/>
    </source>
</evidence>
<comment type="similarity">
    <text evidence="2">Belongs to the Antp homeobox family.</text>
</comment>
<name>A0ABQ9K671_9CUCU</name>